<reference evidence="2 3" key="1">
    <citation type="submission" date="2019-07" db="EMBL/GenBank/DDBJ databases">
        <title>Analysis of the biochemical properties, biological activity and biotechnological potential of siderophores and biosurfactants produced by Antarctic psychrotolerant bacteria.</title>
        <authorList>
            <person name="Styczynski M."/>
            <person name="Krucon T."/>
            <person name="Decewicz P."/>
            <person name="Dziewit L."/>
        </authorList>
    </citation>
    <scope>NUCLEOTIDE SEQUENCE [LARGE SCALE GENOMIC DNA]</scope>
    <source>
        <strain evidence="2 3">ANT_H27</strain>
    </source>
</reference>
<sequence>MPTDREAAKAELTAQLQTETAKARQEMLIIRLIWVLAGTTLLISVVLWVGYGGREQYISRSTGYDSTVLLPAWLALAGLLSATAATVLFMIRLMRGALGNIVQKQVRK</sequence>
<dbReference type="OrthoDB" id="4953176at2"/>
<organism evidence="2 3">
    <name type="scientific">Paeniglutamicibacter gangotriensis</name>
    <dbReference type="NCBI Taxonomy" id="254787"/>
    <lineage>
        <taxon>Bacteria</taxon>
        <taxon>Bacillati</taxon>
        <taxon>Actinomycetota</taxon>
        <taxon>Actinomycetes</taxon>
        <taxon>Micrococcales</taxon>
        <taxon>Micrococcaceae</taxon>
        <taxon>Paeniglutamicibacter</taxon>
    </lineage>
</organism>
<evidence type="ECO:0000313" key="3">
    <source>
        <dbReference type="Proteomes" id="UP000323856"/>
    </source>
</evidence>
<feature type="transmembrane region" description="Helical" evidence="1">
    <location>
        <begin position="32"/>
        <end position="51"/>
    </location>
</feature>
<dbReference type="Proteomes" id="UP000323856">
    <property type="component" value="Unassembled WGS sequence"/>
</dbReference>
<feature type="transmembrane region" description="Helical" evidence="1">
    <location>
        <begin position="71"/>
        <end position="91"/>
    </location>
</feature>
<dbReference type="EMBL" id="VOBL01000001">
    <property type="protein sequence ID" value="KAA0979833.1"/>
    <property type="molecule type" value="Genomic_DNA"/>
</dbReference>
<keyword evidence="1" id="KW-0472">Membrane</keyword>
<proteinExistence type="predicted"/>
<keyword evidence="1" id="KW-1133">Transmembrane helix</keyword>
<protein>
    <submittedName>
        <fullName evidence="2">Uncharacterized protein</fullName>
    </submittedName>
</protein>
<evidence type="ECO:0000256" key="1">
    <source>
        <dbReference type="SAM" id="Phobius"/>
    </source>
</evidence>
<keyword evidence="1" id="KW-0812">Transmembrane</keyword>
<dbReference type="AlphaFoldDB" id="A0A5B0ELZ7"/>
<evidence type="ECO:0000313" key="2">
    <source>
        <dbReference type="EMBL" id="KAA0979833.1"/>
    </source>
</evidence>
<dbReference type="RefSeq" id="WP_149618395.1">
    <property type="nucleotide sequence ID" value="NZ_VOBL01000001.1"/>
</dbReference>
<accession>A0A5B0ELZ7</accession>
<name>A0A5B0ELZ7_9MICC</name>
<gene>
    <name evidence="2" type="ORF">FQ154_01340</name>
</gene>
<comment type="caution">
    <text evidence="2">The sequence shown here is derived from an EMBL/GenBank/DDBJ whole genome shotgun (WGS) entry which is preliminary data.</text>
</comment>